<dbReference type="OMA" id="NTMMTEV"/>
<proteinExistence type="predicted"/>
<name>A0A803N9V3_CHEQI</name>
<dbReference type="EnsemblPlants" id="AUR62042737-RA">
    <property type="protein sequence ID" value="AUR62042737-RA:cds"/>
    <property type="gene ID" value="AUR62042737"/>
</dbReference>
<dbReference type="PANTHER" id="PTHR47718">
    <property type="entry name" value="OS01G0519700 PROTEIN"/>
    <property type="match status" value="1"/>
</dbReference>
<dbReference type="PANTHER" id="PTHR47718:SF17">
    <property type="entry name" value="PROTEIN FAR1-RELATED SEQUENCE 5-LIKE"/>
    <property type="match status" value="1"/>
</dbReference>
<evidence type="ECO:0000313" key="2">
    <source>
        <dbReference type="Proteomes" id="UP000596660"/>
    </source>
</evidence>
<dbReference type="AlphaFoldDB" id="A0A803N9V3"/>
<evidence type="ECO:0008006" key="3">
    <source>
        <dbReference type="Google" id="ProtNLM"/>
    </source>
</evidence>
<dbReference type="Gramene" id="AUR62042737-RA">
    <property type="protein sequence ID" value="AUR62042737-RA:cds"/>
    <property type="gene ID" value="AUR62042737"/>
</dbReference>
<keyword evidence="2" id="KW-1185">Reference proteome</keyword>
<accession>A0A803N9V3</accession>
<protein>
    <recommendedName>
        <fullName evidence="3">Protein FAR1-RELATED SEQUENCE</fullName>
    </recommendedName>
</protein>
<reference evidence="1" key="1">
    <citation type="journal article" date="2017" name="Nature">
        <title>The genome of Chenopodium quinoa.</title>
        <authorList>
            <person name="Jarvis D.E."/>
            <person name="Ho Y.S."/>
            <person name="Lightfoot D.J."/>
            <person name="Schmoeckel S.M."/>
            <person name="Li B."/>
            <person name="Borm T.J.A."/>
            <person name="Ohyanagi H."/>
            <person name="Mineta K."/>
            <person name="Michell C.T."/>
            <person name="Saber N."/>
            <person name="Kharbatia N.M."/>
            <person name="Rupper R.R."/>
            <person name="Sharp A.R."/>
            <person name="Dally N."/>
            <person name="Boughton B.A."/>
            <person name="Woo Y.H."/>
            <person name="Gao G."/>
            <person name="Schijlen E.G.W.M."/>
            <person name="Guo X."/>
            <person name="Momin A.A."/>
            <person name="Negrao S."/>
            <person name="Al-Babili S."/>
            <person name="Gehring C."/>
            <person name="Roessner U."/>
            <person name="Jung C."/>
            <person name="Murphy K."/>
            <person name="Arold S.T."/>
            <person name="Gojobori T."/>
            <person name="van der Linden C.G."/>
            <person name="van Loo E.N."/>
            <person name="Jellen E.N."/>
            <person name="Maughan P.J."/>
            <person name="Tester M."/>
        </authorList>
    </citation>
    <scope>NUCLEOTIDE SEQUENCE [LARGE SCALE GENOMIC DNA]</scope>
    <source>
        <strain evidence="1">cv. PI 614886</strain>
    </source>
</reference>
<reference evidence="1" key="2">
    <citation type="submission" date="2021-03" db="UniProtKB">
        <authorList>
            <consortium name="EnsemblPlants"/>
        </authorList>
    </citation>
    <scope>IDENTIFICATION</scope>
</reference>
<evidence type="ECO:0000313" key="1">
    <source>
        <dbReference type="EnsemblPlants" id="AUR62042737-RA:cds"/>
    </source>
</evidence>
<sequence>MEKSNNTMMTEVKSDSPIESISSTITAEKADNVIIEDNINEKRDEDAAIIEGRFAVLTHVLEHNHELVITVQRHHLRSERQISALMGELIKSMIESGIKPMDAYNYISNEAGGEECVGHTKRDHLNYVSRVKMSMVEGGDMLNVLDTLQERADQDPSFFYRLKFGQENNFVSYFWRDSQMLEDFKAYGDVLIFDTTYRTNKYGLICAPFVGINNH</sequence>
<dbReference type="Proteomes" id="UP000596660">
    <property type="component" value="Unplaced"/>
</dbReference>
<organism evidence="1 2">
    <name type="scientific">Chenopodium quinoa</name>
    <name type="common">Quinoa</name>
    <dbReference type="NCBI Taxonomy" id="63459"/>
    <lineage>
        <taxon>Eukaryota</taxon>
        <taxon>Viridiplantae</taxon>
        <taxon>Streptophyta</taxon>
        <taxon>Embryophyta</taxon>
        <taxon>Tracheophyta</taxon>
        <taxon>Spermatophyta</taxon>
        <taxon>Magnoliopsida</taxon>
        <taxon>eudicotyledons</taxon>
        <taxon>Gunneridae</taxon>
        <taxon>Pentapetalae</taxon>
        <taxon>Caryophyllales</taxon>
        <taxon>Chenopodiaceae</taxon>
        <taxon>Chenopodioideae</taxon>
        <taxon>Atripliceae</taxon>
        <taxon>Chenopodium</taxon>
    </lineage>
</organism>